<keyword evidence="1" id="KW-0732">Signal</keyword>
<feature type="chain" id="PRO_5039019721" evidence="1">
    <location>
        <begin position="29"/>
        <end position="49"/>
    </location>
</feature>
<feature type="signal peptide" evidence="1">
    <location>
        <begin position="1"/>
        <end position="28"/>
    </location>
</feature>
<dbReference type="AlphaFoldDB" id="A0A6J4TQQ0"/>
<evidence type="ECO:0000256" key="1">
    <source>
        <dbReference type="SAM" id="SignalP"/>
    </source>
</evidence>
<proteinExistence type="predicted"/>
<protein>
    <submittedName>
        <fullName evidence="2">Uncharacterized protein</fullName>
    </submittedName>
</protein>
<reference evidence="2" key="1">
    <citation type="submission" date="2020-02" db="EMBL/GenBank/DDBJ databases">
        <authorList>
            <person name="Meier V. D."/>
        </authorList>
    </citation>
    <scope>NUCLEOTIDE SEQUENCE</scope>
    <source>
        <strain evidence="2">AVDCRST_MAG05</strain>
    </source>
</reference>
<dbReference type="EMBL" id="CADCVM010000453">
    <property type="protein sequence ID" value="CAA9528116.1"/>
    <property type="molecule type" value="Genomic_DNA"/>
</dbReference>
<gene>
    <name evidence="2" type="ORF">AVDCRST_MAG05-4162</name>
</gene>
<name>A0A6J4TQQ0_9ACTN</name>
<evidence type="ECO:0000313" key="2">
    <source>
        <dbReference type="EMBL" id="CAA9528116.1"/>
    </source>
</evidence>
<accession>A0A6J4TQQ0</accession>
<sequence length="49" mass="4998">MRPGGAVSRKFSLPGWALCLAALRHVLAADEIVAFASEDPAPAGLVPPA</sequence>
<organism evidence="2">
    <name type="scientific">uncultured Rubrobacteraceae bacterium</name>
    <dbReference type="NCBI Taxonomy" id="349277"/>
    <lineage>
        <taxon>Bacteria</taxon>
        <taxon>Bacillati</taxon>
        <taxon>Actinomycetota</taxon>
        <taxon>Rubrobacteria</taxon>
        <taxon>Rubrobacterales</taxon>
        <taxon>Rubrobacteraceae</taxon>
        <taxon>environmental samples</taxon>
    </lineage>
</organism>